<keyword evidence="3" id="KW-0547">Nucleotide-binding</keyword>
<dbReference type="CDD" id="cd03228">
    <property type="entry name" value="ABCC_MRP_Like"/>
    <property type="match status" value="1"/>
</dbReference>
<feature type="domain" description="ABC transmembrane type-1" evidence="9">
    <location>
        <begin position="25"/>
        <end position="307"/>
    </location>
</feature>
<evidence type="ECO:0000256" key="5">
    <source>
        <dbReference type="ARBA" id="ARBA00022989"/>
    </source>
</evidence>
<evidence type="ECO:0000313" key="11">
    <source>
        <dbReference type="Proteomes" id="UP001595892"/>
    </source>
</evidence>
<dbReference type="InterPro" id="IPR039421">
    <property type="entry name" value="Type_1_exporter"/>
</dbReference>
<dbReference type="Gene3D" id="3.40.50.300">
    <property type="entry name" value="P-loop containing nucleotide triphosphate hydrolases"/>
    <property type="match status" value="1"/>
</dbReference>
<comment type="caution">
    <text evidence="10">The sequence shown here is derived from an EMBL/GenBank/DDBJ whole genome shotgun (WGS) entry which is preliminary data.</text>
</comment>
<dbReference type="Pfam" id="PF00005">
    <property type="entry name" value="ABC_tran"/>
    <property type="match status" value="1"/>
</dbReference>
<dbReference type="Gene3D" id="1.20.1560.10">
    <property type="entry name" value="ABC transporter type 1, transmembrane domain"/>
    <property type="match status" value="1"/>
</dbReference>
<sequence>MNAPRDGLLRIVLAHRWRVLATVVLLLATMLAGVGLLAVSGGFLTAAALAVGGIAGGFNLFMPSAGIRGLTAARIVSRYGEKLVGHDATLRIARDLRLWFVRRALPLAPARLGALRTGDLVARLVSDIEAVDGLLVRALGPLVALMAMGVAAIGVAALLHPPAGGLLAALAFVVGVAVPLVVALGRQRQEHRRAGIRGRLRTLAYEGLEGAGDLAALDAGGLWAARVQAEAGALADADARRRRRLTAGQALHALAVAAGLVGMLWVVAGAAHAGTLAPATAAALFFLTVAVLEIWAGVGAAWQALQAGLASLQRVRAIAGQPVPVQDPDVPQALPAGPQPLRVENLRFAWPGAERPALDGVDLELRPGERIALCGDSGSGKSTLSALLLRLWDPAAGRVSYGGVDLRDVAQADWHARIAWLPQNAPVFAGSVRENLALGDPAADAEAMWAVLRRVRLDATVEAIGGLDAWVGENGATLSGGQGRRLALARALLKPAELMVLDEPTEGLDHPTADALLRDLAQALDGRSLVLITHGRLPPGLVQRVHRVEEGRLAAAPAPGEDALPDGT</sequence>
<dbReference type="PANTHER" id="PTHR24221">
    <property type="entry name" value="ATP-BINDING CASSETTE SUB-FAMILY B"/>
    <property type="match status" value="1"/>
</dbReference>
<dbReference type="InterPro" id="IPR027417">
    <property type="entry name" value="P-loop_NTPase"/>
</dbReference>
<evidence type="ECO:0000259" key="8">
    <source>
        <dbReference type="PROSITE" id="PS50893"/>
    </source>
</evidence>
<feature type="transmembrane region" description="Helical" evidence="7">
    <location>
        <begin position="20"/>
        <end position="37"/>
    </location>
</feature>
<feature type="transmembrane region" description="Helical" evidence="7">
    <location>
        <begin position="283"/>
        <end position="305"/>
    </location>
</feature>
<dbReference type="EMBL" id="JBHSGG010000033">
    <property type="protein sequence ID" value="MFC4728852.1"/>
    <property type="molecule type" value="Genomic_DNA"/>
</dbReference>
<feature type="transmembrane region" description="Helical" evidence="7">
    <location>
        <begin position="165"/>
        <end position="184"/>
    </location>
</feature>
<evidence type="ECO:0000259" key="9">
    <source>
        <dbReference type="PROSITE" id="PS50929"/>
    </source>
</evidence>
<evidence type="ECO:0000256" key="4">
    <source>
        <dbReference type="ARBA" id="ARBA00022840"/>
    </source>
</evidence>
<dbReference type="InterPro" id="IPR036640">
    <property type="entry name" value="ABC1_TM_sf"/>
</dbReference>
<dbReference type="SMART" id="SM00382">
    <property type="entry name" value="AAA"/>
    <property type="match status" value="1"/>
</dbReference>
<organism evidence="10 11">
    <name type="scientific">Coralloluteibacterium thermophilum</name>
    <dbReference type="NCBI Taxonomy" id="2707049"/>
    <lineage>
        <taxon>Bacteria</taxon>
        <taxon>Pseudomonadati</taxon>
        <taxon>Pseudomonadota</taxon>
        <taxon>Gammaproteobacteria</taxon>
        <taxon>Lysobacterales</taxon>
        <taxon>Lysobacteraceae</taxon>
        <taxon>Coralloluteibacterium</taxon>
    </lineage>
</organism>
<dbReference type="NCBIfam" id="TIGR02868">
    <property type="entry name" value="CydC"/>
    <property type="match status" value="1"/>
</dbReference>
<proteinExistence type="predicted"/>
<feature type="transmembrane region" description="Helical" evidence="7">
    <location>
        <begin position="134"/>
        <end position="159"/>
    </location>
</feature>
<dbReference type="SUPFAM" id="SSF90123">
    <property type="entry name" value="ABC transporter transmembrane region"/>
    <property type="match status" value="1"/>
</dbReference>
<keyword evidence="2 7" id="KW-0812">Transmembrane</keyword>
<keyword evidence="6 7" id="KW-0472">Membrane</keyword>
<feature type="domain" description="ABC transporter" evidence="8">
    <location>
        <begin position="341"/>
        <end position="564"/>
    </location>
</feature>
<evidence type="ECO:0000256" key="7">
    <source>
        <dbReference type="SAM" id="Phobius"/>
    </source>
</evidence>
<dbReference type="PANTHER" id="PTHR24221:SF654">
    <property type="entry name" value="ATP-BINDING CASSETTE SUB-FAMILY B MEMBER 6"/>
    <property type="match status" value="1"/>
</dbReference>
<evidence type="ECO:0000256" key="3">
    <source>
        <dbReference type="ARBA" id="ARBA00022741"/>
    </source>
</evidence>
<feature type="transmembrane region" description="Helical" evidence="7">
    <location>
        <begin position="43"/>
        <end position="61"/>
    </location>
</feature>
<dbReference type="InterPro" id="IPR011527">
    <property type="entry name" value="ABC1_TM_dom"/>
</dbReference>
<keyword evidence="4" id="KW-0067">ATP-binding</keyword>
<keyword evidence="11" id="KW-1185">Reference proteome</keyword>
<comment type="subcellular location">
    <subcellularLocation>
        <location evidence="1">Cell membrane</location>
        <topology evidence="1">Multi-pass membrane protein</topology>
    </subcellularLocation>
</comment>
<evidence type="ECO:0000256" key="1">
    <source>
        <dbReference type="ARBA" id="ARBA00004651"/>
    </source>
</evidence>
<protein>
    <submittedName>
        <fullName evidence="10">Thiol reductant ABC exporter subunit CydC</fullName>
    </submittedName>
</protein>
<dbReference type="InterPro" id="IPR014223">
    <property type="entry name" value="ABC_CydC/D"/>
</dbReference>
<accession>A0ABV9NKP3</accession>
<name>A0ABV9NKP3_9GAMM</name>
<evidence type="ECO:0000313" key="10">
    <source>
        <dbReference type="EMBL" id="MFC4728852.1"/>
    </source>
</evidence>
<dbReference type="RefSeq" id="WP_377004924.1">
    <property type="nucleotide sequence ID" value="NZ_JBHSGG010000033.1"/>
</dbReference>
<feature type="transmembrane region" description="Helical" evidence="7">
    <location>
        <begin position="250"/>
        <end position="271"/>
    </location>
</feature>
<dbReference type="InterPro" id="IPR003593">
    <property type="entry name" value="AAA+_ATPase"/>
</dbReference>
<keyword evidence="5 7" id="KW-1133">Transmembrane helix</keyword>
<dbReference type="InterPro" id="IPR003439">
    <property type="entry name" value="ABC_transporter-like_ATP-bd"/>
</dbReference>
<reference evidence="11" key="1">
    <citation type="journal article" date="2019" name="Int. J. Syst. Evol. Microbiol.">
        <title>The Global Catalogue of Microorganisms (GCM) 10K type strain sequencing project: providing services to taxonomists for standard genome sequencing and annotation.</title>
        <authorList>
            <consortium name="The Broad Institute Genomics Platform"/>
            <consortium name="The Broad Institute Genome Sequencing Center for Infectious Disease"/>
            <person name="Wu L."/>
            <person name="Ma J."/>
        </authorList>
    </citation>
    <scope>NUCLEOTIDE SEQUENCE [LARGE SCALE GENOMIC DNA]</scope>
    <source>
        <strain evidence="11">CGMCC 1.13574</strain>
    </source>
</reference>
<evidence type="ECO:0000256" key="6">
    <source>
        <dbReference type="ARBA" id="ARBA00023136"/>
    </source>
</evidence>
<gene>
    <name evidence="10" type="primary">cydC</name>
    <name evidence="10" type="ORF">ACFO3Q_11795</name>
</gene>
<dbReference type="PROSITE" id="PS50893">
    <property type="entry name" value="ABC_TRANSPORTER_2"/>
    <property type="match status" value="1"/>
</dbReference>
<dbReference type="SUPFAM" id="SSF52540">
    <property type="entry name" value="P-loop containing nucleoside triphosphate hydrolases"/>
    <property type="match status" value="1"/>
</dbReference>
<dbReference type="Proteomes" id="UP001595892">
    <property type="component" value="Unassembled WGS sequence"/>
</dbReference>
<dbReference type="PROSITE" id="PS50929">
    <property type="entry name" value="ABC_TM1F"/>
    <property type="match status" value="1"/>
</dbReference>
<evidence type="ECO:0000256" key="2">
    <source>
        <dbReference type="ARBA" id="ARBA00022692"/>
    </source>
</evidence>